<keyword evidence="2" id="KW-0132">Cell division</keyword>
<reference evidence="2 3" key="1">
    <citation type="submission" date="2020-08" db="EMBL/GenBank/DDBJ databases">
        <title>Genomic Encyclopedia of Type Strains, Phase IV (KMG-IV): sequencing the most valuable type-strain genomes for metagenomic binning, comparative biology and taxonomic classification.</title>
        <authorList>
            <person name="Goeker M."/>
        </authorList>
    </citation>
    <scope>NUCLEOTIDE SEQUENCE [LARGE SCALE GENOMIC DNA]</scope>
    <source>
        <strain evidence="2 3">DSM 14925</strain>
    </source>
</reference>
<proteinExistence type="predicted"/>
<sequence>MADKKSLDISTALQRESFRIRTNTLSPLLRKRFSRLTHLERVFYCMVGITVVILMAATVFVRMKIYEITSTTNEMRIEMNTNQTKIDQYNQNVNDVTSMGKVSAAVTADGFIQASPDNVIRATK</sequence>
<name>A0A841C5S3_9LACT</name>
<dbReference type="Proteomes" id="UP000562464">
    <property type="component" value="Unassembled WGS sequence"/>
</dbReference>
<gene>
    <name evidence="2" type="ORF">HNQ37_001045</name>
</gene>
<keyword evidence="1" id="KW-1133">Transmembrane helix</keyword>
<accession>A0A841C5S3</accession>
<dbReference type="EMBL" id="JACHHV010000015">
    <property type="protein sequence ID" value="MBB5888153.1"/>
    <property type="molecule type" value="Genomic_DNA"/>
</dbReference>
<keyword evidence="1" id="KW-0472">Membrane</keyword>
<comment type="caution">
    <text evidence="2">The sequence shown here is derived from an EMBL/GenBank/DDBJ whole genome shotgun (WGS) entry which is preliminary data.</text>
</comment>
<keyword evidence="3" id="KW-1185">Reference proteome</keyword>
<dbReference type="AlphaFoldDB" id="A0A841C5S3"/>
<dbReference type="RefSeq" id="WP_183539932.1">
    <property type="nucleotide sequence ID" value="NZ_DASWOY010000053.1"/>
</dbReference>
<protein>
    <submittedName>
        <fullName evidence="2">Cell division protein FtsL</fullName>
    </submittedName>
</protein>
<evidence type="ECO:0000313" key="3">
    <source>
        <dbReference type="Proteomes" id="UP000562464"/>
    </source>
</evidence>
<organism evidence="2 3">
    <name type="scientific">Lactovum miscens</name>
    <dbReference type="NCBI Taxonomy" id="190387"/>
    <lineage>
        <taxon>Bacteria</taxon>
        <taxon>Bacillati</taxon>
        <taxon>Bacillota</taxon>
        <taxon>Bacilli</taxon>
        <taxon>Lactobacillales</taxon>
        <taxon>Streptococcaceae</taxon>
        <taxon>Lactovum</taxon>
    </lineage>
</organism>
<evidence type="ECO:0000256" key="1">
    <source>
        <dbReference type="SAM" id="Phobius"/>
    </source>
</evidence>
<keyword evidence="1" id="KW-0812">Transmembrane</keyword>
<feature type="transmembrane region" description="Helical" evidence="1">
    <location>
        <begin position="41"/>
        <end position="61"/>
    </location>
</feature>
<keyword evidence="2" id="KW-0131">Cell cycle</keyword>
<evidence type="ECO:0000313" key="2">
    <source>
        <dbReference type="EMBL" id="MBB5888153.1"/>
    </source>
</evidence>
<dbReference type="GO" id="GO:0051301">
    <property type="term" value="P:cell division"/>
    <property type="evidence" value="ECO:0007669"/>
    <property type="project" value="UniProtKB-KW"/>
</dbReference>